<dbReference type="AlphaFoldDB" id="A0A100VQS4"/>
<dbReference type="Proteomes" id="UP000069697">
    <property type="component" value="Unassembled WGS sequence"/>
</dbReference>
<reference evidence="1 2" key="1">
    <citation type="journal article" date="2016" name="Genome Announc.">
        <title>Draft Genome Sequence of Paenibacillus amylolyticus Heshi-A3, Isolated from Fermented Rice Bran in a Japanese Fermented Seafood Dish.</title>
        <authorList>
            <person name="Akuzawa S."/>
            <person name="Nagaoka J."/>
            <person name="Kanekatsu M."/>
            <person name="Kubota E."/>
            <person name="Ohtake R."/>
            <person name="Suzuki T."/>
            <person name="Kanesaki Y."/>
        </authorList>
    </citation>
    <scope>NUCLEOTIDE SEQUENCE [LARGE SCALE GENOMIC DNA]</scope>
    <source>
        <strain evidence="1 2">Heshi-A3</strain>
    </source>
</reference>
<evidence type="ECO:0000313" key="1">
    <source>
        <dbReference type="EMBL" id="GAS84126.1"/>
    </source>
</evidence>
<evidence type="ECO:0000313" key="2">
    <source>
        <dbReference type="Proteomes" id="UP000069697"/>
    </source>
</evidence>
<organism evidence="1 2">
    <name type="scientific">Paenibacillus amylolyticus</name>
    <dbReference type="NCBI Taxonomy" id="1451"/>
    <lineage>
        <taxon>Bacteria</taxon>
        <taxon>Bacillati</taxon>
        <taxon>Bacillota</taxon>
        <taxon>Bacilli</taxon>
        <taxon>Bacillales</taxon>
        <taxon>Paenibacillaceae</taxon>
        <taxon>Paenibacillus</taxon>
    </lineage>
</organism>
<gene>
    <name evidence="1" type="ORF">PAHA3_4229</name>
</gene>
<comment type="caution">
    <text evidence="1">The sequence shown here is derived from an EMBL/GenBank/DDBJ whole genome shotgun (WGS) entry which is preliminary data.</text>
</comment>
<accession>A0A100VQS4</accession>
<protein>
    <submittedName>
        <fullName evidence="1">Uncharacterized protein</fullName>
    </submittedName>
</protein>
<name>A0A100VQS4_PAEAM</name>
<sequence>MFNMYKQLDNLLSAVTTVDSWYDDGCIIVAELLEDFGQSDWDQLTIEVLNKPLYWKKKLAYCLDSTQHTQEFEILLSLLSVEDSELFEICIDTLRSYTSTEHKQRIINHPMILDRVHNAILGAGTASQKILEEFLKGLK</sequence>
<reference evidence="2" key="2">
    <citation type="submission" date="2016-01" db="EMBL/GenBank/DDBJ databases">
        <title>Draft Genome Sequence of Paenibacillus amylolyticus Heshi-A3 that Was Isolated from Fermented Rice Bran with Aging Salted Mackerel, Which Was Named Heshiko as Traditional Fermented Seafood in Japan.</title>
        <authorList>
            <person name="Akuzawa S."/>
            <person name="Nakagawa J."/>
            <person name="Kanekatsu T."/>
            <person name="Kubota E."/>
            <person name="Ohtake R."/>
            <person name="Suzuki T."/>
            <person name="Kanesaki Y."/>
        </authorList>
    </citation>
    <scope>NUCLEOTIDE SEQUENCE [LARGE SCALE GENOMIC DNA]</scope>
    <source>
        <strain evidence="2">Heshi-A3</strain>
    </source>
</reference>
<proteinExistence type="predicted"/>
<dbReference type="EMBL" id="BCNV01000005">
    <property type="protein sequence ID" value="GAS84126.1"/>
    <property type="molecule type" value="Genomic_DNA"/>
</dbReference>